<dbReference type="EMBL" id="JARGDH010000003">
    <property type="protein sequence ID" value="KAL0274329.1"/>
    <property type="molecule type" value="Genomic_DNA"/>
</dbReference>
<organism evidence="2">
    <name type="scientific">Menopon gallinae</name>
    <name type="common">poultry shaft louse</name>
    <dbReference type="NCBI Taxonomy" id="328185"/>
    <lineage>
        <taxon>Eukaryota</taxon>
        <taxon>Metazoa</taxon>
        <taxon>Ecdysozoa</taxon>
        <taxon>Arthropoda</taxon>
        <taxon>Hexapoda</taxon>
        <taxon>Insecta</taxon>
        <taxon>Pterygota</taxon>
        <taxon>Neoptera</taxon>
        <taxon>Paraneoptera</taxon>
        <taxon>Psocodea</taxon>
        <taxon>Troctomorpha</taxon>
        <taxon>Phthiraptera</taxon>
        <taxon>Amblycera</taxon>
        <taxon>Menoponidae</taxon>
        <taxon>Menopon</taxon>
    </lineage>
</organism>
<comment type="caution">
    <text evidence="2">The sequence shown here is derived from an EMBL/GenBank/DDBJ whole genome shotgun (WGS) entry which is preliminary data.</text>
</comment>
<reference evidence="2" key="1">
    <citation type="journal article" date="2024" name="Gigascience">
        <title>Chromosome-level genome of the poultry shaft louse Menopon gallinae provides insight into the host-switching and adaptive evolution of parasitic lice.</title>
        <authorList>
            <person name="Xu Y."/>
            <person name="Ma L."/>
            <person name="Liu S."/>
            <person name="Liang Y."/>
            <person name="Liu Q."/>
            <person name="He Z."/>
            <person name="Tian L."/>
            <person name="Duan Y."/>
            <person name="Cai W."/>
            <person name="Li H."/>
            <person name="Song F."/>
        </authorList>
    </citation>
    <scope>NUCLEOTIDE SEQUENCE</scope>
    <source>
        <strain evidence="2">Cailab_2023a</strain>
    </source>
</reference>
<sequence length="75" mass="8746">MQFHMWQLGFLKSIHLINCELLSFRVFVKMHGGFKSEKSTQCGLEEFFYDESALVIKKFSDVPEELDIKSEGNLN</sequence>
<proteinExistence type="predicted"/>
<protein>
    <submittedName>
        <fullName evidence="2">Uncharacterized protein</fullName>
    </submittedName>
</protein>
<feature type="chain" id="PRO_5043565202" evidence="1">
    <location>
        <begin position="20"/>
        <end position="75"/>
    </location>
</feature>
<accession>A0AAW2HWL6</accession>
<dbReference type="AlphaFoldDB" id="A0AAW2HWL6"/>
<name>A0AAW2HWL6_9NEOP</name>
<feature type="signal peptide" evidence="1">
    <location>
        <begin position="1"/>
        <end position="19"/>
    </location>
</feature>
<evidence type="ECO:0000256" key="1">
    <source>
        <dbReference type="SAM" id="SignalP"/>
    </source>
</evidence>
<gene>
    <name evidence="2" type="ORF">PYX00_006779</name>
</gene>
<evidence type="ECO:0000313" key="2">
    <source>
        <dbReference type="EMBL" id="KAL0274329.1"/>
    </source>
</evidence>
<keyword evidence="1" id="KW-0732">Signal</keyword>